<name>A0ABR2H448_9EUKA</name>
<reference evidence="2 3" key="1">
    <citation type="submission" date="2024-04" db="EMBL/GenBank/DDBJ databases">
        <title>Tritrichomonas musculus Genome.</title>
        <authorList>
            <person name="Alves-Ferreira E."/>
            <person name="Grigg M."/>
            <person name="Lorenzi H."/>
            <person name="Galac M."/>
        </authorList>
    </citation>
    <scope>NUCLEOTIDE SEQUENCE [LARGE SCALE GENOMIC DNA]</scope>
    <source>
        <strain evidence="2 3">EAF2021</strain>
    </source>
</reference>
<evidence type="ECO:0000256" key="1">
    <source>
        <dbReference type="SAM" id="Coils"/>
    </source>
</evidence>
<evidence type="ECO:0000313" key="3">
    <source>
        <dbReference type="Proteomes" id="UP001470230"/>
    </source>
</evidence>
<evidence type="ECO:0000313" key="2">
    <source>
        <dbReference type="EMBL" id="KAK8840618.1"/>
    </source>
</evidence>
<accession>A0ABR2H448</accession>
<protein>
    <submittedName>
        <fullName evidence="2">Uncharacterized protein</fullName>
    </submittedName>
</protein>
<keyword evidence="1" id="KW-0175">Coiled coil</keyword>
<dbReference type="Gene3D" id="3.30.450.50">
    <property type="entry name" value="Longin domain"/>
    <property type="match status" value="1"/>
</dbReference>
<gene>
    <name evidence="2" type="ORF">M9Y10_030390</name>
</gene>
<dbReference type="EMBL" id="JAPFFF010000044">
    <property type="protein sequence ID" value="KAK8840618.1"/>
    <property type="molecule type" value="Genomic_DNA"/>
</dbReference>
<proteinExistence type="predicted"/>
<dbReference type="Proteomes" id="UP001470230">
    <property type="component" value="Unassembled WGS sequence"/>
</dbReference>
<organism evidence="2 3">
    <name type="scientific">Tritrichomonas musculus</name>
    <dbReference type="NCBI Taxonomy" id="1915356"/>
    <lineage>
        <taxon>Eukaryota</taxon>
        <taxon>Metamonada</taxon>
        <taxon>Parabasalia</taxon>
        <taxon>Tritrichomonadida</taxon>
        <taxon>Tritrichomonadidae</taxon>
        <taxon>Tritrichomonas</taxon>
    </lineage>
</organism>
<comment type="caution">
    <text evidence="2">The sequence shown here is derived from an EMBL/GenBank/DDBJ whole genome shotgun (WGS) entry which is preliminary data.</text>
</comment>
<keyword evidence="3" id="KW-1185">Reference proteome</keyword>
<feature type="coiled-coil region" evidence="1">
    <location>
        <begin position="124"/>
        <end position="161"/>
    </location>
</feature>
<sequence>MYFTYAMIAKNSEVLEDFCVVQNNFREISLGILSNQAPGEEISIKIVHPCRFYCIKRADGASYASCCFSQISKENQEQFLLELETKWKAEVKRRNSLFYRFKAKIDFSRAAISDLLSRYNFETKERMKIYNEELSRQRKDAETAEKRLREEIAANEEESQRKFFEAFERGEELAIMERRAEIMYEARMFHRKT</sequence>